<gene>
    <name evidence="2" type="ORF">Pfra01_002545200</name>
</gene>
<evidence type="ECO:0000313" key="3">
    <source>
        <dbReference type="Proteomes" id="UP001165121"/>
    </source>
</evidence>
<comment type="caution">
    <text evidence="2">The sequence shown here is derived from an EMBL/GenBank/DDBJ whole genome shotgun (WGS) entry which is preliminary data.</text>
</comment>
<feature type="compositionally biased region" description="Low complexity" evidence="1">
    <location>
        <begin position="407"/>
        <end position="421"/>
    </location>
</feature>
<sequence length="451" mass="49701">MSQRASPTQAEHSAASTTGPLSSRGASNSQVEVSAASVTRSAGSRGMFHKQVKPPATPGRRSSTTRISRPTSQVVATLSSMPGSDRGSRRPLPVLPPVAGASPIVRVSKQVAKWAQPFISPKFSRSGAAKCWIRLLNCRLPSPVPAKTRVPCTVATLEAFVDYTNPSHPWQRLRRGLPPQAGLFDTTAFDQNGKVSQRAPVPLRRRGYWRMFRGFGNEIDAAMGFALWERDHWVPTRAVEACFEVAYRAIEDSFEKASRPALPSSVDAAKDRWMAYVRERAQRSDRLRQKLICTLWEWCLSDRFPDVETELMFEPSMPGFSLEHLTWAPKSADWVSELSQLEEREPWRNGWTEVPAQHPYNTTFAPCNPSCPLFVPVGFSLAAVRSQVILDPSLDPHEISTSWLQASSVPSSPDESSSGVPLLPTGPVHSAPTSDDQLHLLVQVATAVTEI</sequence>
<reference evidence="2" key="1">
    <citation type="submission" date="2023-04" db="EMBL/GenBank/DDBJ databases">
        <title>Phytophthora fragariaefolia NBRC 109709.</title>
        <authorList>
            <person name="Ichikawa N."/>
            <person name="Sato H."/>
            <person name="Tonouchi N."/>
        </authorList>
    </citation>
    <scope>NUCLEOTIDE SEQUENCE</scope>
    <source>
        <strain evidence="2">NBRC 109709</strain>
    </source>
</reference>
<evidence type="ECO:0000256" key="1">
    <source>
        <dbReference type="SAM" id="MobiDB-lite"/>
    </source>
</evidence>
<proteinExistence type="predicted"/>
<feature type="region of interest" description="Disordered" evidence="1">
    <location>
        <begin position="1"/>
        <end position="91"/>
    </location>
</feature>
<dbReference type="EMBL" id="BSXT01004800">
    <property type="protein sequence ID" value="GMF58983.1"/>
    <property type="molecule type" value="Genomic_DNA"/>
</dbReference>
<evidence type="ECO:0000313" key="2">
    <source>
        <dbReference type="EMBL" id="GMF58983.1"/>
    </source>
</evidence>
<accession>A0A9W6YCL1</accession>
<feature type="compositionally biased region" description="Polar residues" evidence="1">
    <location>
        <begin position="73"/>
        <end position="82"/>
    </location>
</feature>
<dbReference type="Proteomes" id="UP001165121">
    <property type="component" value="Unassembled WGS sequence"/>
</dbReference>
<feature type="compositionally biased region" description="Polar residues" evidence="1">
    <location>
        <begin position="1"/>
        <end position="42"/>
    </location>
</feature>
<feature type="compositionally biased region" description="Low complexity" evidence="1">
    <location>
        <begin position="58"/>
        <end position="72"/>
    </location>
</feature>
<feature type="region of interest" description="Disordered" evidence="1">
    <location>
        <begin position="405"/>
        <end position="434"/>
    </location>
</feature>
<keyword evidence="3" id="KW-1185">Reference proteome</keyword>
<dbReference type="OrthoDB" id="123416at2759"/>
<protein>
    <submittedName>
        <fullName evidence="2">Unnamed protein product</fullName>
    </submittedName>
</protein>
<name>A0A9W6YCL1_9STRA</name>
<dbReference type="AlphaFoldDB" id="A0A9W6YCL1"/>
<organism evidence="2 3">
    <name type="scientific">Phytophthora fragariaefolia</name>
    <dbReference type="NCBI Taxonomy" id="1490495"/>
    <lineage>
        <taxon>Eukaryota</taxon>
        <taxon>Sar</taxon>
        <taxon>Stramenopiles</taxon>
        <taxon>Oomycota</taxon>
        <taxon>Peronosporomycetes</taxon>
        <taxon>Peronosporales</taxon>
        <taxon>Peronosporaceae</taxon>
        <taxon>Phytophthora</taxon>
    </lineage>
</organism>